<sequence length="183" mass="20219">MGLQKQNSWSPEIERDEAWERRCRGLMRWAPSSSSLSRTQSVTDNDLGELRGASIWASGSSQLRPMAARRAARAGSMLVETLPALDLYHAGAGARSSRPEPEKSDHAWGNQGGHLLRSRPRVSLLGRMGLWRKMGDGIVRLESSDGGIRDRRRQLEGTIGTCSIPPVLISWLARTPSLPQRPL</sequence>
<proteinExistence type="predicted"/>
<dbReference type="AlphaFoldDB" id="A0AAD8QKJ1"/>
<organism evidence="2 3">
    <name type="scientific">Lolium multiflorum</name>
    <name type="common">Italian ryegrass</name>
    <name type="synonym">Lolium perenne subsp. multiflorum</name>
    <dbReference type="NCBI Taxonomy" id="4521"/>
    <lineage>
        <taxon>Eukaryota</taxon>
        <taxon>Viridiplantae</taxon>
        <taxon>Streptophyta</taxon>
        <taxon>Embryophyta</taxon>
        <taxon>Tracheophyta</taxon>
        <taxon>Spermatophyta</taxon>
        <taxon>Magnoliopsida</taxon>
        <taxon>Liliopsida</taxon>
        <taxon>Poales</taxon>
        <taxon>Poaceae</taxon>
        <taxon>BOP clade</taxon>
        <taxon>Pooideae</taxon>
        <taxon>Poodae</taxon>
        <taxon>Poeae</taxon>
        <taxon>Poeae Chloroplast Group 2 (Poeae type)</taxon>
        <taxon>Loliodinae</taxon>
        <taxon>Loliinae</taxon>
        <taxon>Lolium</taxon>
    </lineage>
</organism>
<protein>
    <submittedName>
        <fullName evidence="2">Uncharacterized protein</fullName>
    </submittedName>
</protein>
<gene>
    <name evidence="2" type="ORF">QYE76_016331</name>
</gene>
<dbReference type="Proteomes" id="UP001231189">
    <property type="component" value="Unassembled WGS sequence"/>
</dbReference>
<evidence type="ECO:0000313" key="3">
    <source>
        <dbReference type="Proteomes" id="UP001231189"/>
    </source>
</evidence>
<dbReference type="EMBL" id="JAUUTY010000172">
    <property type="protein sequence ID" value="KAK1602849.1"/>
    <property type="molecule type" value="Genomic_DNA"/>
</dbReference>
<reference evidence="2" key="1">
    <citation type="submission" date="2023-07" db="EMBL/GenBank/DDBJ databases">
        <title>A chromosome-level genome assembly of Lolium multiflorum.</title>
        <authorList>
            <person name="Chen Y."/>
            <person name="Copetti D."/>
            <person name="Kolliker R."/>
            <person name="Studer B."/>
        </authorList>
    </citation>
    <scope>NUCLEOTIDE SEQUENCE</scope>
    <source>
        <strain evidence="2">02402/16</strain>
        <tissue evidence="2">Leaf</tissue>
    </source>
</reference>
<feature type="region of interest" description="Disordered" evidence="1">
    <location>
        <begin position="92"/>
        <end position="114"/>
    </location>
</feature>
<accession>A0AAD8QKJ1</accession>
<feature type="compositionally biased region" description="Basic and acidic residues" evidence="1">
    <location>
        <begin position="97"/>
        <end position="106"/>
    </location>
</feature>
<evidence type="ECO:0000256" key="1">
    <source>
        <dbReference type="SAM" id="MobiDB-lite"/>
    </source>
</evidence>
<name>A0AAD8QKJ1_LOLMU</name>
<comment type="caution">
    <text evidence="2">The sequence shown here is derived from an EMBL/GenBank/DDBJ whole genome shotgun (WGS) entry which is preliminary data.</text>
</comment>
<evidence type="ECO:0000313" key="2">
    <source>
        <dbReference type="EMBL" id="KAK1602849.1"/>
    </source>
</evidence>
<keyword evidence="3" id="KW-1185">Reference proteome</keyword>